<accession>A0A9P5X043</accession>
<feature type="region of interest" description="Disordered" evidence="1">
    <location>
        <begin position="174"/>
        <end position="220"/>
    </location>
</feature>
<evidence type="ECO:0000313" key="2">
    <source>
        <dbReference type="EMBL" id="KAF9440922.1"/>
    </source>
</evidence>
<comment type="caution">
    <text evidence="2">The sequence shown here is derived from an EMBL/GenBank/DDBJ whole genome shotgun (WGS) entry which is preliminary data.</text>
</comment>
<dbReference type="AlphaFoldDB" id="A0A9P5X043"/>
<dbReference type="Proteomes" id="UP000807342">
    <property type="component" value="Unassembled WGS sequence"/>
</dbReference>
<sequence length="543" mass="59998">MLCFIVNWLIKVSSLNWYISFSGVAQQIGDIISILCDKPQIRDLLVNYDSKLCLIRAAAYLEFAKHYAPLSPPPEISPQNKSCSAAPPTPSPLSPASTLRLKKNKGKGKAQSPITISSDPSPQQNMEVDQAILDAQFEANVAVAIALGKDEQLGIPPHASGPSKTIDGWVIAKNRGKRTPRHKPGPDRAPPKGDGIPGPQKPPPPPQVNQPRSNAPSLKSLAPKPLYVLITKIPTPTPMNMVDNFVSFTNFQKMYPNKPPGELVTMLINGGFIKSPTQPSTERGPRCTIPSAWSPSPPPATPQRYCPSPNAPSVTQGPSHLCPFVVDTCLFNKLGFFFFLKKGPSCKNVIIPFNDNFIPKYIIPNALPTIIHKINYSLTYVKLNLRVNSTSKSHKSLWLVCNGMASESDLSHIKIWLKKAVPSISDDAFNSLTPHLPQSKSFIKLYNMLFYKPDETLYIDKDLCSTLYSSPHSETLQFLIQTPRFMCVTNKSDTANLYLDLWDSLTPFQRFTEHASPLYLTWALPSNIQRMKSSTSQTVPGLN</sequence>
<feature type="region of interest" description="Disordered" evidence="1">
    <location>
        <begin position="75"/>
        <end position="124"/>
    </location>
</feature>
<proteinExistence type="predicted"/>
<feature type="compositionally biased region" description="Basic residues" evidence="1">
    <location>
        <begin position="174"/>
        <end position="183"/>
    </location>
</feature>
<dbReference type="EMBL" id="MU152174">
    <property type="protein sequence ID" value="KAF9440922.1"/>
    <property type="molecule type" value="Genomic_DNA"/>
</dbReference>
<name>A0A9P5X043_9AGAR</name>
<feature type="region of interest" description="Disordered" evidence="1">
    <location>
        <begin position="275"/>
        <end position="303"/>
    </location>
</feature>
<feature type="compositionally biased region" description="Polar residues" evidence="1">
    <location>
        <begin position="112"/>
        <end position="124"/>
    </location>
</feature>
<evidence type="ECO:0000313" key="3">
    <source>
        <dbReference type="Proteomes" id="UP000807342"/>
    </source>
</evidence>
<reference evidence="2" key="1">
    <citation type="submission" date="2020-11" db="EMBL/GenBank/DDBJ databases">
        <authorList>
            <consortium name="DOE Joint Genome Institute"/>
            <person name="Ahrendt S."/>
            <person name="Riley R."/>
            <person name="Andreopoulos W."/>
            <person name="Labutti K."/>
            <person name="Pangilinan J."/>
            <person name="Ruiz-Duenas F.J."/>
            <person name="Barrasa J.M."/>
            <person name="Sanchez-Garcia M."/>
            <person name="Camarero S."/>
            <person name="Miyauchi S."/>
            <person name="Serrano A."/>
            <person name="Linde D."/>
            <person name="Babiker R."/>
            <person name="Drula E."/>
            <person name="Ayuso-Fernandez I."/>
            <person name="Pacheco R."/>
            <person name="Padilla G."/>
            <person name="Ferreira P."/>
            <person name="Barriuso J."/>
            <person name="Kellner H."/>
            <person name="Castanera R."/>
            <person name="Alfaro M."/>
            <person name="Ramirez L."/>
            <person name="Pisabarro A.G."/>
            <person name="Kuo A."/>
            <person name="Tritt A."/>
            <person name="Lipzen A."/>
            <person name="He G."/>
            <person name="Yan M."/>
            <person name="Ng V."/>
            <person name="Cullen D."/>
            <person name="Martin F."/>
            <person name="Rosso M.-N."/>
            <person name="Henrissat B."/>
            <person name="Hibbett D."/>
            <person name="Martinez A.T."/>
            <person name="Grigoriev I.V."/>
        </authorList>
    </citation>
    <scope>NUCLEOTIDE SEQUENCE</scope>
    <source>
        <strain evidence="2">MF-IS2</strain>
    </source>
</reference>
<evidence type="ECO:0000256" key="1">
    <source>
        <dbReference type="SAM" id="MobiDB-lite"/>
    </source>
</evidence>
<keyword evidence="3" id="KW-1185">Reference proteome</keyword>
<dbReference type="PRINTS" id="PR01217">
    <property type="entry name" value="PRICHEXTENSN"/>
</dbReference>
<gene>
    <name evidence="2" type="ORF">P691DRAFT_767026</name>
</gene>
<feature type="compositionally biased region" description="Pro residues" evidence="1">
    <location>
        <begin position="199"/>
        <end position="208"/>
    </location>
</feature>
<protein>
    <submittedName>
        <fullName evidence="2">Uncharacterized protein</fullName>
    </submittedName>
</protein>
<organism evidence="2 3">
    <name type="scientific">Macrolepiota fuliginosa MF-IS2</name>
    <dbReference type="NCBI Taxonomy" id="1400762"/>
    <lineage>
        <taxon>Eukaryota</taxon>
        <taxon>Fungi</taxon>
        <taxon>Dikarya</taxon>
        <taxon>Basidiomycota</taxon>
        <taxon>Agaricomycotina</taxon>
        <taxon>Agaricomycetes</taxon>
        <taxon>Agaricomycetidae</taxon>
        <taxon>Agaricales</taxon>
        <taxon>Agaricineae</taxon>
        <taxon>Agaricaceae</taxon>
        <taxon>Macrolepiota</taxon>
    </lineage>
</organism>